<reference evidence="1" key="1">
    <citation type="submission" date="2023-11" db="EMBL/GenBank/DDBJ databases">
        <authorList>
            <person name="Poullet M."/>
        </authorList>
    </citation>
    <scope>NUCLEOTIDE SEQUENCE</scope>
    <source>
        <strain evidence="1">E1834</strain>
    </source>
</reference>
<protein>
    <submittedName>
        <fullName evidence="1">Uncharacterized protein</fullName>
    </submittedName>
</protein>
<accession>A0ACB1A2V6</accession>
<evidence type="ECO:0000313" key="1">
    <source>
        <dbReference type="EMBL" id="CAK5084653.1"/>
    </source>
</evidence>
<comment type="caution">
    <text evidence="1">The sequence shown here is derived from an EMBL/GenBank/DDBJ whole genome shotgun (WGS) entry which is preliminary data.</text>
</comment>
<organism evidence="1 2">
    <name type="scientific">Meloidogyne enterolobii</name>
    <name type="common">Root-knot nematode worm</name>
    <name type="synonym">Meloidogyne mayaguensis</name>
    <dbReference type="NCBI Taxonomy" id="390850"/>
    <lineage>
        <taxon>Eukaryota</taxon>
        <taxon>Metazoa</taxon>
        <taxon>Ecdysozoa</taxon>
        <taxon>Nematoda</taxon>
        <taxon>Chromadorea</taxon>
        <taxon>Rhabditida</taxon>
        <taxon>Tylenchina</taxon>
        <taxon>Tylenchomorpha</taxon>
        <taxon>Tylenchoidea</taxon>
        <taxon>Meloidogynidae</taxon>
        <taxon>Meloidogyninae</taxon>
        <taxon>Meloidogyne</taxon>
    </lineage>
</organism>
<proteinExistence type="predicted"/>
<dbReference type="Proteomes" id="UP001497535">
    <property type="component" value="Unassembled WGS sequence"/>
</dbReference>
<sequence>MFKILEKFSKLFIKLNFMSNYLKVSWSTLTLSSVFFAAHFLVCFNSAANPVLYALINRELRQQHAQAFQKRRRSLHLITTNNTTAMTDKDLNSPTIAKLKEHRLASLGCTDDSRLMLLGNGLINGQHLENGQQLEKRLRKFFLIYKNVFFQDQAHFPIQHLQCLPD</sequence>
<name>A0ACB1A2V6_MELEN</name>
<gene>
    <name evidence="1" type="ORF">MENTE1834_LOCUS32052</name>
</gene>
<keyword evidence="2" id="KW-1185">Reference proteome</keyword>
<dbReference type="EMBL" id="CAVMJV010000054">
    <property type="protein sequence ID" value="CAK5084653.1"/>
    <property type="molecule type" value="Genomic_DNA"/>
</dbReference>
<evidence type="ECO:0000313" key="2">
    <source>
        <dbReference type="Proteomes" id="UP001497535"/>
    </source>
</evidence>